<organism evidence="1 2">
    <name type="scientific">Lithohypha guttulata</name>
    <dbReference type="NCBI Taxonomy" id="1690604"/>
    <lineage>
        <taxon>Eukaryota</taxon>
        <taxon>Fungi</taxon>
        <taxon>Dikarya</taxon>
        <taxon>Ascomycota</taxon>
        <taxon>Pezizomycotina</taxon>
        <taxon>Eurotiomycetes</taxon>
        <taxon>Chaetothyriomycetidae</taxon>
        <taxon>Chaetothyriales</taxon>
        <taxon>Trichomeriaceae</taxon>
        <taxon>Lithohypha</taxon>
    </lineage>
</organism>
<reference evidence="1 2" key="1">
    <citation type="submission" date="2023-08" db="EMBL/GenBank/DDBJ databases">
        <title>Black Yeasts Isolated from many extreme environments.</title>
        <authorList>
            <person name="Coleine C."/>
            <person name="Stajich J.E."/>
            <person name="Selbmann L."/>
        </authorList>
    </citation>
    <scope>NUCLEOTIDE SEQUENCE [LARGE SCALE GENOMIC DNA]</scope>
    <source>
        <strain evidence="1 2">CCFEE 5885</strain>
    </source>
</reference>
<comment type="caution">
    <text evidence="1">The sequence shown here is derived from an EMBL/GenBank/DDBJ whole genome shotgun (WGS) entry which is preliminary data.</text>
</comment>
<name>A0ABR0KGB9_9EURO</name>
<dbReference type="EMBL" id="JAVRRG010000028">
    <property type="protein sequence ID" value="KAK5095396.1"/>
    <property type="molecule type" value="Genomic_DNA"/>
</dbReference>
<proteinExistence type="predicted"/>
<keyword evidence="2" id="KW-1185">Reference proteome</keyword>
<protein>
    <submittedName>
        <fullName evidence="1">Uncharacterized protein</fullName>
    </submittedName>
</protein>
<evidence type="ECO:0000313" key="2">
    <source>
        <dbReference type="Proteomes" id="UP001345013"/>
    </source>
</evidence>
<gene>
    <name evidence="1" type="ORF">LTR24_003108</name>
</gene>
<dbReference type="Proteomes" id="UP001345013">
    <property type="component" value="Unassembled WGS sequence"/>
</dbReference>
<accession>A0ABR0KGB9</accession>
<evidence type="ECO:0000313" key="1">
    <source>
        <dbReference type="EMBL" id="KAK5095396.1"/>
    </source>
</evidence>
<sequence>MEGLTFGALEFKLARQGPKINRVEAALRATKTSQQSTLPCQSQANSHTIDYSNTQTQISVDGQPPLLSASAPATKLRSPPQTILIFSPELNNADHNIHTDRQLFKHLQKLYWSSRNILASAFALKTVVGVSFAKFGVTLADYVNVYPHTTMCQNTPRKCKCFPPRAKLVQYPWHDPTTQAEYWCSPIEFEVLPPISTGYLTHCFQSPKCINEAEVWVLNQLPKRFKGELKAVSGKATSTG</sequence>